<dbReference type="EMBL" id="OZ035835">
    <property type="protein sequence ID" value="CAL1577468.1"/>
    <property type="molecule type" value="Genomic_DNA"/>
</dbReference>
<sequence length="81" mass="8751">MEAACPLIACQGSLVCKQLLIYGQPVNSCGARHVPPACQLVQSGYWSLESKGAAEPSELPKHFKGLQVIYLPLTLPMLRLS</sequence>
<keyword evidence="2" id="KW-1185">Reference proteome</keyword>
<dbReference type="Proteomes" id="UP001497482">
    <property type="component" value="Chromosome 13"/>
</dbReference>
<evidence type="ECO:0000313" key="2">
    <source>
        <dbReference type="Proteomes" id="UP001497482"/>
    </source>
</evidence>
<accession>A0AAV2JIF2</accession>
<protein>
    <submittedName>
        <fullName evidence="1">Uncharacterized protein</fullName>
    </submittedName>
</protein>
<evidence type="ECO:0000313" key="1">
    <source>
        <dbReference type="EMBL" id="CAL1577468.1"/>
    </source>
</evidence>
<name>A0AAV2JIF2_KNICA</name>
<gene>
    <name evidence="1" type="ORF">KC01_LOCUS8814</name>
</gene>
<organism evidence="1 2">
    <name type="scientific">Knipowitschia caucasica</name>
    <name type="common">Caucasian dwarf goby</name>
    <name type="synonym">Pomatoschistus caucasicus</name>
    <dbReference type="NCBI Taxonomy" id="637954"/>
    <lineage>
        <taxon>Eukaryota</taxon>
        <taxon>Metazoa</taxon>
        <taxon>Chordata</taxon>
        <taxon>Craniata</taxon>
        <taxon>Vertebrata</taxon>
        <taxon>Euteleostomi</taxon>
        <taxon>Actinopterygii</taxon>
        <taxon>Neopterygii</taxon>
        <taxon>Teleostei</taxon>
        <taxon>Neoteleostei</taxon>
        <taxon>Acanthomorphata</taxon>
        <taxon>Gobiaria</taxon>
        <taxon>Gobiiformes</taxon>
        <taxon>Gobioidei</taxon>
        <taxon>Gobiidae</taxon>
        <taxon>Gobiinae</taxon>
        <taxon>Knipowitschia</taxon>
    </lineage>
</organism>
<dbReference type="AlphaFoldDB" id="A0AAV2JIF2"/>
<proteinExistence type="predicted"/>
<reference evidence="1 2" key="1">
    <citation type="submission" date="2024-04" db="EMBL/GenBank/DDBJ databases">
        <authorList>
            <person name="Waldvogel A.-M."/>
            <person name="Schoenle A."/>
        </authorList>
    </citation>
    <scope>NUCLEOTIDE SEQUENCE [LARGE SCALE GENOMIC DNA]</scope>
</reference>